<evidence type="ECO:0000256" key="4">
    <source>
        <dbReference type="ARBA" id="ARBA00022737"/>
    </source>
</evidence>
<dbReference type="Gene3D" id="3.30.160.60">
    <property type="entry name" value="Classic Zinc Finger"/>
    <property type="match status" value="4"/>
</dbReference>
<feature type="region of interest" description="Disordered" evidence="11">
    <location>
        <begin position="188"/>
        <end position="207"/>
    </location>
</feature>
<reference evidence="13" key="3">
    <citation type="submission" date="2025-09" db="UniProtKB">
        <authorList>
            <consortium name="Ensembl"/>
        </authorList>
    </citation>
    <scope>IDENTIFICATION</scope>
</reference>
<dbReference type="PANTHER" id="PTHR23235:SF176">
    <property type="entry name" value="C2H2-TYPE DOMAIN-CONTAINING PROTEIN"/>
    <property type="match status" value="1"/>
</dbReference>
<feature type="region of interest" description="Disordered" evidence="11">
    <location>
        <begin position="230"/>
        <end position="256"/>
    </location>
</feature>
<feature type="domain" description="C2H2-type" evidence="12">
    <location>
        <begin position="177"/>
        <end position="204"/>
    </location>
</feature>
<evidence type="ECO:0000313" key="14">
    <source>
        <dbReference type="Proteomes" id="UP000694563"/>
    </source>
</evidence>
<dbReference type="PROSITE" id="PS50157">
    <property type="entry name" value="ZINC_FINGER_C2H2_2"/>
    <property type="match status" value="5"/>
</dbReference>
<evidence type="ECO:0000256" key="5">
    <source>
        <dbReference type="ARBA" id="ARBA00022771"/>
    </source>
</evidence>
<dbReference type="FunFam" id="3.30.160.60:FF:000188">
    <property type="entry name" value="Zinc finger protein 787"/>
    <property type="match status" value="1"/>
</dbReference>
<evidence type="ECO:0000256" key="9">
    <source>
        <dbReference type="ARBA" id="ARBA00023242"/>
    </source>
</evidence>
<dbReference type="GO" id="GO:0003677">
    <property type="term" value="F:DNA binding"/>
    <property type="evidence" value="ECO:0007669"/>
    <property type="project" value="UniProtKB-KW"/>
</dbReference>
<dbReference type="Pfam" id="PF13912">
    <property type="entry name" value="zf-C2H2_6"/>
    <property type="match status" value="1"/>
</dbReference>
<evidence type="ECO:0000256" key="11">
    <source>
        <dbReference type="SAM" id="MobiDB-lite"/>
    </source>
</evidence>
<proteinExistence type="inferred from homology"/>
<dbReference type="InterPro" id="IPR013087">
    <property type="entry name" value="Znf_C2H2_type"/>
</dbReference>
<keyword evidence="8" id="KW-0804">Transcription</keyword>
<keyword evidence="9" id="KW-0539">Nucleus</keyword>
<name>A0A8C3UGK8_CATUS</name>
<sequence length="256" mass="27115">MCVPTAGRASSSAPTSPSTGACTRGRTPARTARAASAAEQPWPSTSAATRSRATLTVPKQPNHTRVGRAGRASGGSIPLGTGGCTRCERPFRCGDCGKSFAVSSTLLAHLRTHGAQPGRPHACPECAKGFSSLAGLERHRRLHRGEKPYQCGLCGKGFSWSSHYDRHRLTHTGEKPFSCTHCGKRFGRSSHRNRHQRAHAQRGPEKRHVCPDCGKAFGLGALLARHGRGLGGPRISQNEGQGGHGADTVGRGHREG</sequence>
<feature type="domain" description="C2H2-type" evidence="12">
    <location>
        <begin position="208"/>
        <end position="235"/>
    </location>
</feature>
<dbReference type="FunFam" id="3.30.160.60:FF:000446">
    <property type="entry name" value="Zinc finger protein"/>
    <property type="match status" value="1"/>
</dbReference>
<keyword evidence="6" id="KW-0862">Zinc</keyword>
<reference evidence="13" key="1">
    <citation type="submission" date="2020-10" db="EMBL/GenBank/DDBJ databases">
        <title>Catharus ustulatus (Swainson's thrush) genome, bCatUst1, primary haplotype v2.</title>
        <authorList>
            <person name="Delmore K."/>
            <person name="Vafadar M."/>
            <person name="Formenti G."/>
            <person name="Chow W."/>
            <person name="Pelan S."/>
            <person name="Howe K."/>
            <person name="Rhie A."/>
            <person name="Mountcastle J."/>
            <person name="Haase B."/>
            <person name="Fedrigo O."/>
            <person name="Jarvis E.D."/>
        </authorList>
    </citation>
    <scope>NUCLEOTIDE SEQUENCE [LARGE SCALE GENOMIC DNA]</scope>
</reference>
<evidence type="ECO:0000256" key="1">
    <source>
        <dbReference type="ARBA" id="ARBA00004123"/>
    </source>
</evidence>
<keyword evidence="5 10" id="KW-0863">Zinc-finger</keyword>
<evidence type="ECO:0000256" key="2">
    <source>
        <dbReference type="ARBA" id="ARBA00006991"/>
    </source>
</evidence>
<feature type="compositionally biased region" description="Basic residues" evidence="11">
    <location>
        <begin position="188"/>
        <end position="200"/>
    </location>
</feature>
<protein>
    <recommendedName>
        <fullName evidence="12">C2H2-type domain-containing protein</fullName>
    </recommendedName>
</protein>
<reference evidence="13" key="2">
    <citation type="submission" date="2025-08" db="UniProtKB">
        <authorList>
            <consortium name="Ensembl"/>
        </authorList>
    </citation>
    <scope>IDENTIFICATION</scope>
</reference>
<feature type="domain" description="C2H2-type" evidence="12">
    <location>
        <begin position="121"/>
        <end position="148"/>
    </location>
</feature>
<dbReference type="FunFam" id="3.30.160.60:FF:000912">
    <property type="entry name" value="Zinc finger protein 660"/>
    <property type="match status" value="1"/>
</dbReference>
<dbReference type="InterPro" id="IPR036236">
    <property type="entry name" value="Znf_C2H2_sf"/>
</dbReference>
<dbReference type="GO" id="GO:0005634">
    <property type="term" value="C:nucleus"/>
    <property type="evidence" value="ECO:0007669"/>
    <property type="project" value="UniProtKB-SubCell"/>
</dbReference>
<evidence type="ECO:0000256" key="10">
    <source>
        <dbReference type="PROSITE-ProRule" id="PRU00042"/>
    </source>
</evidence>
<comment type="subcellular location">
    <subcellularLocation>
        <location evidence="1">Nucleus</location>
    </subcellularLocation>
</comment>
<feature type="region of interest" description="Disordered" evidence="11">
    <location>
        <begin position="1"/>
        <end position="74"/>
    </location>
</feature>
<dbReference type="FunFam" id="3.30.160.60:FF:000151">
    <property type="entry name" value="Zinc finger and SCAN domain-containing 21"/>
    <property type="match status" value="1"/>
</dbReference>
<dbReference type="PROSITE" id="PS00028">
    <property type="entry name" value="ZINC_FINGER_C2H2_1"/>
    <property type="match status" value="4"/>
</dbReference>
<evidence type="ECO:0000256" key="8">
    <source>
        <dbReference type="ARBA" id="ARBA00023163"/>
    </source>
</evidence>
<organism evidence="13 14">
    <name type="scientific">Catharus ustulatus</name>
    <name type="common">Russet-backed thrush</name>
    <name type="synonym">Hylocichla ustulatus</name>
    <dbReference type="NCBI Taxonomy" id="91951"/>
    <lineage>
        <taxon>Eukaryota</taxon>
        <taxon>Metazoa</taxon>
        <taxon>Chordata</taxon>
        <taxon>Craniata</taxon>
        <taxon>Vertebrata</taxon>
        <taxon>Euteleostomi</taxon>
        <taxon>Archelosauria</taxon>
        <taxon>Archosauria</taxon>
        <taxon>Dinosauria</taxon>
        <taxon>Saurischia</taxon>
        <taxon>Theropoda</taxon>
        <taxon>Coelurosauria</taxon>
        <taxon>Aves</taxon>
        <taxon>Neognathae</taxon>
        <taxon>Neoaves</taxon>
        <taxon>Telluraves</taxon>
        <taxon>Australaves</taxon>
        <taxon>Passeriformes</taxon>
        <taxon>Turdidae</taxon>
        <taxon>Catharus</taxon>
    </lineage>
</organism>
<evidence type="ECO:0000256" key="7">
    <source>
        <dbReference type="ARBA" id="ARBA00023125"/>
    </source>
</evidence>
<dbReference type="SUPFAM" id="SSF57667">
    <property type="entry name" value="beta-beta-alpha zinc fingers"/>
    <property type="match status" value="3"/>
</dbReference>
<dbReference type="Proteomes" id="UP000694563">
    <property type="component" value="Chromosome 36"/>
</dbReference>
<dbReference type="Pfam" id="PF00096">
    <property type="entry name" value="zf-C2H2"/>
    <property type="match status" value="3"/>
</dbReference>
<dbReference type="PANTHER" id="PTHR23235">
    <property type="entry name" value="KRUEPPEL-LIKE TRANSCRIPTION FACTOR"/>
    <property type="match status" value="1"/>
</dbReference>
<accession>A0A8C3UGK8</accession>
<dbReference type="Ensembl" id="ENSCUST00005014781.1">
    <property type="protein sequence ID" value="ENSCUSP00005014222.1"/>
    <property type="gene ID" value="ENSCUSG00005009154.1"/>
</dbReference>
<feature type="domain" description="C2H2-type" evidence="12">
    <location>
        <begin position="91"/>
        <end position="118"/>
    </location>
</feature>
<keyword evidence="3" id="KW-0479">Metal-binding</keyword>
<dbReference type="GO" id="GO:0008270">
    <property type="term" value="F:zinc ion binding"/>
    <property type="evidence" value="ECO:0007669"/>
    <property type="project" value="UniProtKB-KW"/>
</dbReference>
<evidence type="ECO:0000256" key="6">
    <source>
        <dbReference type="ARBA" id="ARBA00022833"/>
    </source>
</evidence>
<keyword evidence="7" id="KW-0238">DNA-binding</keyword>
<evidence type="ECO:0000259" key="12">
    <source>
        <dbReference type="PROSITE" id="PS50157"/>
    </source>
</evidence>
<feature type="domain" description="C2H2-type" evidence="12">
    <location>
        <begin position="149"/>
        <end position="176"/>
    </location>
</feature>
<comment type="similarity">
    <text evidence="2">Belongs to the krueppel C2H2-type zinc-finger protein family.</text>
</comment>
<feature type="compositionally biased region" description="Low complexity" evidence="11">
    <location>
        <begin position="1"/>
        <end position="54"/>
    </location>
</feature>
<dbReference type="SMART" id="SM00355">
    <property type="entry name" value="ZnF_C2H2"/>
    <property type="match status" value="4"/>
</dbReference>
<evidence type="ECO:0000313" key="13">
    <source>
        <dbReference type="Ensembl" id="ENSCUSP00005014222.1"/>
    </source>
</evidence>
<keyword evidence="4" id="KW-0677">Repeat</keyword>
<dbReference type="AlphaFoldDB" id="A0A8C3UGK8"/>
<keyword evidence="14" id="KW-1185">Reference proteome</keyword>
<evidence type="ECO:0000256" key="3">
    <source>
        <dbReference type="ARBA" id="ARBA00022723"/>
    </source>
</evidence>